<accession>A0A1M5FUX2</accession>
<evidence type="ECO:0000313" key="2">
    <source>
        <dbReference type="Proteomes" id="UP000184076"/>
    </source>
</evidence>
<dbReference type="AlphaFoldDB" id="A0A1M5FUX2"/>
<dbReference type="Pfam" id="PF02353">
    <property type="entry name" value="CMAS"/>
    <property type="match status" value="1"/>
</dbReference>
<reference evidence="2" key="1">
    <citation type="submission" date="2016-11" db="EMBL/GenBank/DDBJ databases">
        <authorList>
            <person name="Varghese N."/>
            <person name="Submissions S."/>
        </authorList>
    </citation>
    <scope>NUCLEOTIDE SEQUENCE [LARGE SCALE GENOMIC DNA]</scope>
    <source>
        <strain evidence="2">DSM 9756</strain>
    </source>
</reference>
<dbReference type="Pfam" id="PF07103">
    <property type="entry name" value="DUF1365"/>
    <property type="match status" value="1"/>
</dbReference>
<name>A0A1M5FUX2_9BACT</name>
<dbReference type="InterPro" id="IPR029063">
    <property type="entry name" value="SAM-dependent_MTases_sf"/>
</dbReference>
<proteinExistence type="predicted"/>
<dbReference type="OrthoDB" id="9782855at2"/>
<sequence>MKTIRPSLFDAAVEHRRREPVEHAFRYPLRLFGFDLEELPHIARRLPLFGLNRWNLLSIHDRDYLDPGDAPIREKLERHLRSAGLDASPARVVLVTSSRHLTRVFNPVSFYFFFDVHENWIGMAAEVNNTFGERHLYVLTNPESDSQEGLHRYYTDKAFHVSPFHDMEGRYEFLVRDIRKGLDIRIRLLKEGRVVFEAHLEGRPVPLTSANLLKDLARRPAVAHKTMPRILREAYHLYRDHKLPVYAKPAARDAWTLIKNPPSPLDRRLQSWLFHLFNHIQVGFLTVRLPHGSVRSFGRSGTEPSVEIQVHDPGFFRRVFFGGDVGLGESFMDGAWETSDLTGFITLLILNRDRLEDRQSTLSRLLSFLNRWRHLARANTLPGAKRNIRRHYDLSNELFEAFLDKSMTYSCAVFEREDEDLETAQLRKLRRIIRKARLGPDDHVLEIGCGWGGFALLAAREIGCRVTGITVSEAQRRLATERIRRAGLQDRVTILLSDYRKVRGRFDKIVSIEMLEAVGHEYYSDFFACCERLLAPHGRWCSKPSPSPIFDMKVTEGAATGSKNTSFPGACCRL</sequence>
<keyword evidence="2" id="KW-1185">Reference proteome</keyword>
<dbReference type="SUPFAM" id="SSF53335">
    <property type="entry name" value="S-adenosyl-L-methionine-dependent methyltransferases"/>
    <property type="match status" value="1"/>
</dbReference>
<organism evidence="1 2">
    <name type="scientific">Desulfacinum infernum DSM 9756</name>
    <dbReference type="NCBI Taxonomy" id="1121391"/>
    <lineage>
        <taxon>Bacteria</taxon>
        <taxon>Pseudomonadati</taxon>
        <taxon>Thermodesulfobacteriota</taxon>
        <taxon>Syntrophobacteria</taxon>
        <taxon>Syntrophobacterales</taxon>
        <taxon>Syntrophobacteraceae</taxon>
        <taxon>Desulfacinum</taxon>
    </lineage>
</organism>
<dbReference type="PANTHER" id="PTHR43667:SF2">
    <property type="entry name" value="FATTY ACID C-METHYL TRANSFERASE"/>
    <property type="match status" value="1"/>
</dbReference>
<protein>
    <submittedName>
        <fullName evidence="1">Cyclopropane-fatty-acyl-phospholipid synthase</fullName>
    </submittedName>
</protein>
<dbReference type="Gene3D" id="3.40.50.150">
    <property type="entry name" value="Vaccinia Virus protein VP39"/>
    <property type="match status" value="1"/>
</dbReference>
<dbReference type="Proteomes" id="UP000184076">
    <property type="component" value="Unassembled WGS sequence"/>
</dbReference>
<dbReference type="CDD" id="cd02440">
    <property type="entry name" value="AdoMet_MTases"/>
    <property type="match status" value="1"/>
</dbReference>
<dbReference type="EMBL" id="FQVB01000033">
    <property type="protein sequence ID" value="SHF95335.1"/>
    <property type="molecule type" value="Genomic_DNA"/>
</dbReference>
<dbReference type="STRING" id="1121391.SAMN02745206_02981"/>
<gene>
    <name evidence="1" type="ORF">SAMN02745206_02981</name>
</gene>
<dbReference type="InterPro" id="IPR010775">
    <property type="entry name" value="DUF1365"/>
</dbReference>
<dbReference type="PANTHER" id="PTHR43667">
    <property type="entry name" value="CYCLOPROPANE-FATTY-ACYL-PHOSPHOLIPID SYNTHASE"/>
    <property type="match status" value="1"/>
</dbReference>
<dbReference type="InterPro" id="IPR050723">
    <property type="entry name" value="CFA/CMAS"/>
</dbReference>
<evidence type="ECO:0000313" key="1">
    <source>
        <dbReference type="EMBL" id="SHF95335.1"/>
    </source>
</evidence>